<keyword evidence="9" id="KW-1185">Reference proteome</keyword>
<keyword evidence="4" id="KW-0067">ATP-binding</keyword>
<name>A0ABX8R8K7_9CLOT</name>
<evidence type="ECO:0000313" key="8">
    <source>
        <dbReference type="EMBL" id="QXM05378.1"/>
    </source>
</evidence>
<accession>A0ABX8R8K7</accession>
<keyword evidence="1" id="KW-0547">Nucleotide-binding</keyword>
<dbReference type="EMBL" id="CP078093">
    <property type="protein sequence ID" value="QXM05378.1"/>
    <property type="molecule type" value="Genomic_DNA"/>
</dbReference>
<dbReference type="PROSITE" id="PS51192">
    <property type="entry name" value="HELICASE_ATP_BIND_1"/>
    <property type="match status" value="1"/>
</dbReference>
<dbReference type="RefSeq" id="WP_218282077.1">
    <property type="nucleotide sequence ID" value="NZ_CP078093.1"/>
</dbReference>
<evidence type="ECO:0000256" key="1">
    <source>
        <dbReference type="ARBA" id="ARBA00022741"/>
    </source>
</evidence>
<dbReference type="InterPro" id="IPR011545">
    <property type="entry name" value="DEAD/DEAH_box_helicase_dom"/>
</dbReference>
<sequence>MLKLKDLINDANIYLAHIRDKKDNETLQEHLDLTYTYYKKLYKEKEINKILDRGLKEFYINKKKEKSLLSDEGKRIFLDLFDGAIYYHDLGKINPSFQKLKMKNQAFESIPATEDSTHGLLSALLYIDIFYDDIKSSTLDKYEKNVLLIFMLAFSYAISRHHTYLLNLEEHIDKLKSLLSAIKHAPTKVMNYYKVDRLLTREKIFETAIFKQYASKIEKNILSGDIFYLINKLLYSLIIACDYYATSDYMNKKIEDFGQIEEVGKIYEKLEAGNILKGIRKYAAYKNGLCSVSPFDKDSINNLRSEIFLESEKRLLQNMDENIFYLEAPTGSGKTINSLNLGLALIKNKKLKRLFYVFPFNTLCDQTYEVISEYLEKDNTVIINSLKPIKMIENEELDYDKAYLDRLFLHYPFVLTSHVNFFNYLFSNGRENQIPLVHIANSVVILDEIQSYKVSIWKELANMIDLYARILNIKFIIMSATLPKISMLCKKENLGISLIKDSQKYFSDPKFKDRVKLDYTLLDKGKLSVDALADYIVAYRKNIGEGRILIEFINKTRAREFYNLLREKDINKDTLFELTGDDNALFRKDLLKRLKEQEKGEYVLKDVIVVCTQVIEAGVDIDMDIGFKDISILEAEEQFLGRINRSNTKKNAKVYFFYCDDTKSVYREDYRTQYSLLDKKYRNILAMKNFKDYYAEVLQFIEKKKLQSNDNAYAVHENKLKFLEYKEVCKRLKLIDTVSYSVFIAHELVNPATKERICGKEVWKRFKDLLKDTEMSYSKKQIYLSQIKEEMNYFIYQVYEQPNFTDDDEIEDIYYIEDGEKYFKDGKLDRLLFTKEVISKKGDPFL</sequence>
<evidence type="ECO:0000259" key="7">
    <source>
        <dbReference type="PROSITE" id="PS51643"/>
    </source>
</evidence>
<evidence type="ECO:0000256" key="4">
    <source>
        <dbReference type="ARBA" id="ARBA00022840"/>
    </source>
</evidence>
<dbReference type="NCBIfam" id="TIGR01596">
    <property type="entry name" value="cas3_HD"/>
    <property type="match status" value="1"/>
</dbReference>
<keyword evidence="5" id="KW-0051">Antiviral defense</keyword>
<feature type="domain" description="HD Cas3-type" evidence="7">
    <location>
        <begin position="20"/>
        <end position="244"/>
    </location>
</feature>
<dbReference type="SMART" id="SM00487">
    <property type="entry name" value="DEXDc"/>
    <property type="match status" value="1"/>
</dbReference>
<dbReference type="InterPro" id="IPR014001">
    <property type="entry name" value="Helicase_ATP-bd"/>
</dbReference>
<dbReference type="NCBIfam" id="TIGR01587">
    <property type="entry name" value="cas3_core"/>
    <property type="match status" value="1"/>
</dbReference>
<evidence type="ECO:0000256" key="2">
    <source>
        <dbReference type="ARBA" id="ARBA00022801"/>
    </source>
</evidence>
<evidence type="ECO:0000256" key="3">
    <source>
        <dbReference type="ARBA" id="ARBA00022806"/>
    </source>
</evidence>
<dbReference type="PROSITE" id="PS51643">
    <property type="entry name" value="HD_CAS3"/>
    <property type="match status" value="1"/>
</dbReference>
<gene>
    <name evidence="8" type="primary">cas3</name>
    <name evidence="8" type="ORF">KVH43_08230</name>
</gene>
<dbReference type="InterPro" id="IPR054712">
    <property type="entry name" value="Cas3-like_dom"/>
</dbReference>
<dbReference type="Pfam" id="PF22590">
    <property type="entry name" value="Cas3-like_C_2"/>
    <property type="match status" value="1"/>
</dbReference>
<dbReference type="InterPro" id="IPR006474">
    <property type="entry name" value="Helicase_Cas3_CRISPR-ass_core"/>
</dbReference>
<dbReference type="CDD" id="cd09641">
    <property type="entry name" value="Cas3''_I"/>
    <property type="match status" value="1"/>
</dbReference>
<dbReference type="Proteomes" id="UP000886818">
    <property type="component" value="Chromosome"/>
</dbReference>
<dbReference type="Pfam" id="PF00270">
    <property type="entry name" value="DEAD"/>
    <property type="match status" value="1"/>
</dbReference>
<evidence type="ECO:0000256" key="5">
    <source>
        <dbReference type="ARBA" id="ARBA00023118"/>
    </source>
</evidence>
<feature type="domain" description="Helicase ATP-binding" evidence="6">
    <location>
        <begin position="315"/>
        <end position="500"/>
    </location>
</feature>
<evidence type="ECO:0000313" key="9">
    <source>
        <dbReference type="Proteomes" id="UP000886818"/>
    </source>
</evidence>
<proteinExistence type="predicted"/>
<keyword evidence="3" id="KW-0347">Helicase</keyword>
<evidence type="ECO:0000259" key="6">
    <source>
        <dbReference type="PROSITE" id="PS51192"/>
    </source>
</evidence>
<dbReference type="InterPro" id="IPR006483">
    <property type="entry name" value="CRISPR-assoc_Cas3_HD"/>
</dbReference>
<protein>
    <submittedName>
        <fullName evidence="8">CRISPR-associated helicase Cas3</fullName>
    </submittedName>
</protein>
<reference evidence="8" key="1">
    <citation type="submission" date="2021-07" db="EMBL/GenBank/DDBJ databases">
        <title>Complete genome sequence of Crassaminicella sp. 143-21, isolated from a deep-sea hydrothermal vent.</title>
        <authorList>
            <person name="Li X."/>
        </authorList>
    </citation>
    <scope>NUCLEOTIDE SEQUENCE</scope>
    <source>
        <strain evidence="8">143-21</strain>
    </source>
</reference>
<keyword evidence="2" id="KW-0378">Hydrolase</keyword>
<organism evidence="8 9">
    <name type="scientific">Crassaminicella indica</name>
    <dbReference type="NCBI Taxonomy" id="2855394"/>
    <lineage>
        <taxon>Bacteria</taxon>
        <taxon>Bacillati</taxon>
        <taxon>Bacillota</taxon>
        <taxon>Clostridia</taxon>
        <taxon>Eubacteriales</taxon>
        <taxon>Clostridiaceae</taxon>
        <taxon>Crassaminicella</taxon>
    </lineage>
</organism>